<accession>A0AA37H051</accession>
<sequence length="170" mass="18073">MKETGMNNKADVQQSSTGRYKAAFCAIGLPKDNLAVGEIRMIPKSGDSPSSSFCFGSPLMSEAYGEAAIDTVGLNGGDGTKATAYSPTPLNVANRKLRIGKMSSYKGINTPLDDSPALIINVHVLVNRGATKDVFLPGPFLLLRSYPGPFPRYGPGLSKGKQADIWNPNH</sequence>
<evidence type="ECO:0000313" key="2">
    <source>
        <dbReference type="EMBL" id="GJC90571.1"/>
    </source>
</evidence>
<protein>
    <submittedName>
        <fullName evidence="2">Uncharacterized protein</fullName>
    </submittedName>
</protein>
<proteinExistence type="predicted"/>
<dbReference type="EMBL" id="BPPX01000056">
    <property type="protein sequence ID" value="GJC90571.1"/>
    <property type="molecule type" value="Genomic_DNA"/>
</dbReference>
<organism evidence="2 3">
    <name type="scientific">Colletotrichum liriopes</name>
    <dbReference type="NCBI Taxonomy" id="708192"/>
    <lineage>
        <taxon>Eukaryota</taxon>
        <taxon>Fungi</taxon>
        <taxon>Dikarya</taxon>
        <taxon>Ascomycota</taxon>
        <taxon>Pezizomycotina</taxon>
        <taxon>Sordariomycetes</taxon>
        <taxon>Hypocreomycetidae</taxon>
        <taxon>Glomerellales</taxon>
        <taxon>Glomerellaceae</taxon>
        <taxon>Colletotrichum</taxon>
        <taxon>Colletotrichum spaethianum species complex</taxon>
    </lineage>
</organism>
<dbReference type="EMBL" id="BPPX01000048">
    <property type="protein sequence ID" value="GJC90055.1"/>
    <property type="molecule type" value="Genomic_DNA"/>
</dbReference>
<reference evidence="2 3" key="1">
    <citation type="submission" date="2021-07" db="EMBL/GenBank/DDBJ databases">
        <title>Genome data of Colletotrichum spaethianum.</title>
        <authorList>
            <person name="Utami Y.D."/>
            <person name="Hiruma K."/>
        </authorList>
    </citation>
    <scope>NUCLEOTIDE SEQUENCE [LARGE SCALE GENOMIC DNA]</scope>
    <source>
        <strain evidence="2 3">MAFF 242679</strain>
    </source>
</reference>
<comment type="caution">
    <text evidence="2">The sequence shown here is derived from an EMBL/GenBank/DDBJ whole genome shotgun (WGS) entry which is preliminary data.</text>
</comment>
<evidence type="ECO:0000313" key="3">
    <source>
        <dbReference type="Proteomes" id="UP001055172"/>
    </source>
</evidence>
<keyword evidence="3" id="KW-1185">Reference proteome</keyword>
<dbReference type="Proteomes" id="UP001055172">
    <property type="component" value="Unassembled WGS sequence"/>
</dbReference>
<name>A0AA37H051_9PEZI</name>
<evidence type="ECO:0000313" key="1">
    <source>
        <dbReference type="EMBL" id="GJC90055.1"/>
    </source>
</evidence>
<gene>
    <name evidence="1" type="ORF">ColLi_12893</name>
    <name evidence="2" type="ORF">ColLi_13409</name>
</gene>
<dbReference type="AlphaFoldDB" id="A0AA37H051"/>